<comment type="caution">
    <text evidence="1">The sequence shown here is derived from an EMBL/GenBank/DDBJ whole genome shotgun (WGS) entry which is preliminary data.</text>
</comment>
<sequence length="72" mass="7945">IWDAGTGEVVSHHSEQEKKAWCVDFSRAGLMKLASREGMVDAKAVVIKLADRLHIKMTLDALSLSNLNSYTT</sequence>
<name>A0A699KVN7_TANCI</name>
<feature type="non-terminal residue" evidence="1">
    <location>
        <position position="1"/>
    </location>
</feature>
<reference evidence="1" key="1">
    <citation type="journal article" date="2019" name="Sci. Rep.">
        <title>Draft genome of Tanacetum cinerariifolium, the natural source of mosquito coil.</title>
        <authorList>
            <person name="Yamashiro T."/>
            <person name="Shiraishi A."/>
            <person name="Satake H."/>
            <person name="Nakayama K."/>
        </authorList>
    </citation>
    <scope>NUCLEOTIDE SEQUENCE</scope>
</reference>
<gene>
    <name evidence="1" type="ORF">Tci_685819</name>
</gene>
<proteinExistence type="predicted"/>
<dbReference type="AlphaFoldDB" id="A0A699KVN7"/>
<organism evidence="1">
    <name type="scientific">Tanacetum cinerariifolium</name>
    <name type="common">Dalmatian daisy</name>
    <name type="synonym">Chrysanthemum cinerariifolium</name>
    <dbReference type="NCBI Taxonomy" id="118510"/>
    <lineage>
        <taxon>Eukaryota</taxon>
        <taxon>Viridiplantae</taxon>
        <taxon>Streptophyta</taxon>
        <taxon>Embryophyta</taxon>
        <taxon>Tracheophyta</taxon>
        <taxon>Spermatophyta</taxon>
        <taxon>Magnoliopsida</taxon>
        <taxon>eudicotyledons</taxon>
        <taxon>Gunneridae</taxon>
        <taxon>Pentapetalae</taxon>
        <taxon>asterids</taxon>
        <taxon>campanulids</taxon>
        <taxon>Asterales</taxon>
        <taxon>Asteraceae</taxon>
        <taxon>Asteroideae</taxon>
        <taxon>Anthemideae</taxon>
        <taxon>Anthemidinae</taxon>
        <taxon>Tanacetum</taxon>
    </lineage>
</organism>
<accession>A0A699KVN7</accession>
<protein>
    <submittedName>
        <fullName evidence="1">Protein SPA1-related 2-like isoform X1</fullName>
    </submittedName>
</protein>
<dbReference type="EMBL" id="BKCJ010560449">
    <property type="protein sequence ID" value="GFB13848.1"/>
    <property type="molecule type" value="Genomic_DNA"/>
</dbReference>
<evidence type="ECO:0000313" key="1">
    <source>
        <dbReference type="EMBL" id="GFB13848.1"/>
    </source>
</evidence>